<dbReference type="Proteomes" id="UP000184510">
    <property type="component" value="Unassembled WGS sequence"/>
</dbReference>
<feature type="chain" id="PRO_5012861695" evidence="2">
    <location>
        <begin position="41"/>
        <end position="350"/>
    </location>
</feature>
<gene>
    <name evidence="3" type="ORF">SAMN02745181_3528</name>
</gene>
<organism evidence="3 4">
    <name type="scientific">Rubritalea squalenifaciens DSM 18772</name>
    <dbReference type="NCBI Taxonomy" id="1123071"/>
    <lineage>
        <taxon>Bacteria</taxon>
        <taxon>Pseudomonadati</taxon>
        <taxon>Verrucomicrobiota</taxon>
        <taxon>Verrucomicrobiia</taxon>
        <taxon>Verrucomicrobiales</taxon>
        <taxon>Rubritaleaceae</taxon>
        <taxon>Rubritalea</taxon>
    </lineage>
</organism>
<feature type="signal peptide" evidence="2">
    <location>
        <begin position="1"/>
        <end position="40"/>
    </location>
</feature>
<protein>
    <submittedName>
        <fullName evidence="3">Uncharacterized protein</fullName>
    </submittedName>
</protein>
<reference evidence="3 4" key="1">
    <citation type="submission" date="2016-11" db="EMBL/GenBank/DDBJ databases">
        <authorList>
            <person name="Jaros S."/>
            <person name="Januszkiewicz K."/>
            <person name="Wedrychowicz H."/>
        </authorList>
    </citation>
    <scope>NUCLEOTIDE SEQUENCE [LARGE SCALE GENOMIC DNA]</scope>
    <source>
        <strain evidence="3 4">DSM 18772</strain>
    </source>
</reference>
<evidence type="ECO:0000313" key="3">
    <source>
        <dbReference type="EMBL" id="SHK26577.1"/>
    </source>
</evidence>
<proteinExistence type="predicted"/>
<evidence type="ECO:0000313" key="4">
    <source>
        <dbReference type="Proteomes" id="UP000184510"/>
    </source>
</evidence>
<accession>A0A1M6R2K5</accession>
<evidence type="ECO:0000256" key="2">
    <source>
        <dbReference type="SAM" id="SignalP"/>
    </source>
</evidence>
<sequence>MNVIGNLSSKNTNAYIPMRPNLTKTLVPALLFCMLPQANADELTNAEREKLSKRLEELLHKSQETLTQRQATAYKAYKQAIQSETAAMELYLNCVELADFENQGKKSSDFRDWKRNQKDRYSDPSFKCALRHQLNWLVLTIEAARSEEDINKLGPKARQALQNIFKDASKLKGQENILRQGASSSVFARAYGFGAMKVENWPSSPLAISEIYEKLIFPPLRDAGKASLLRSAWLERLNYEEQALLEWAHVPKDKSIGMKKDMLPPAYEKYMAEKKPKLVWKMEKEVFLAGDEAGAATRMLTHISKFISHNDATKWAEELQSMIAPQKAASTEVAPDESKSKSGYIELPVE</sequence>
<feature type="region of interest" description="Disordered" evidence="1">
    <location>
        <begin position="326"/>
        <end position="350"/>
    </location>
</feature>
<dbReference type="InParanoid" id="A0A1M6R2K5"/>
<keyword evidence="4" id="KW-1185">Reference proteome</keyword>
<keyword evidence="2" id="KW-0732">Signal</keyword>
<dbReference type="EMBL" id="FQYR01000007">
    <property type="protein sequence ID" value="SHK26577.1"/>
    <property type="molecule type" value="Genomic_DNA"/>
</dbReference>
<dbReference type="AlphaFoldDB" id="A0A1M6R2K5"/>
<evidence type="ECO:0000256" key="1">
    <source>
        <dbReference type="SAM" id="MobiDB-lite"/>
    </source>
</evidence>
<name>A0A1M6R2K5_9BACT</name>